<evidence type="ECO:0000256" key="4">
    <source>
        <dbReference type="ARBA" id="ARBA00022881"/>
    </source>
</evidence>
<evidence type="ECO:0000256" key="7">
    <source>
        <dbReference type="HAMAP-Rule" id="MF_00203"/>
    </source>
</evidence>
<sequence length="608" mass="69367">MTREQFSDISQTIPNKPGCYKYYDRQGELLYVGKAKDLRKRVSSYFNKTVDNVKTRRLVALIHSLDFTITDSEHDAFLLENSLIKHFQPRFNIALKDDKTYPYIVIRNEAFPRVFLTRRIVRDGSEYLGPFTGVFHVKELLELIKQNIPLRTCNLNLSPANIARGKYKVCLEYHLGNCKGPCQGFQSVEDYNTGLQQVRHVLKGNIGDVIKHLRGEMMKHAAALEFEKAQVLKHKIDWLHGYSARSAVVNPRMDNADVATILSDEHSYFVNYMMVSMGSVIQVKTIMIEKVLDEPESDVLSLALDTMRNTFQSNANEVIVPIEIDVTDPAVKVTIPKVGDKKKLLELSLKNAEIFKEDIRKKKTLLIAEKTREEHMAVLEELQDSLQLPDLPVHIECFDNSNFQGAYPVSAMVCFRNGQPSNKDYRHYHIKTVEGINDFASMSEVVYRRYKRLTDEQRPLPQLVIIDGGKGQLGAALESIEKLGLTGRMALVGLAKREESIFFPGDTDPIQLPYDSPAQLLIRRIRDEVHRFGITFHRQTRSKGTFKNELEGIPGIGEKTATDLLKEFRSVKNIRTLTERELTRVIGASKARVVWEYFNSTTSGEQPV</sequence>
<dbReference type="InterPro" id="IPR050066">
    <property type="entry name" value="UvrABC_protein_C"/>
</dbReference>
<evidence type="ECO:0000259" key="9">
    <source>
        <dbReference type="PROSITE" id="PS50165"/>
    </source>
</evidence>
<proteinExistence type="inferred from homology"/>
<evidence type="ECO:0000256" key="5">
    <source>
        <dbReference type="ARBA" id="ARBA00023204"/>
    </source>
</evidence>
<dbReference type="PANTHER" id="PTHR30562:SF1">
    <property type="entry name" value="UVRABC SYSTEM PROTEIN C"/>
    <property type="match status" value="1"/>
</dbReference>
<comment type="subcellular location">
    <subcellularLocation>
        <location evidence="7">Cytoplasm</location>
    </subcellularLocation>
</comment>
<dbReference type="Pfam" id="PF22920">
    <property type="entry name" value="UvrC_RNaseH"/>
    <property type="match status" value="1"/>
</dbReference>
<keyword evidence="5 7" id="KW-0234">DNA repair</keyword>
<dbReference type="InterPro" id="IPR010994">
    <property type="entry name" value="RuvA_2-like"/>
</dbReference>
<dbReference type="Gene3D" id="3.30.420.340">
    <property type="entry name" value="UvrC, RNAse H endonuclease domain"/>
    <property type="match status" value="1"/>
</dbReference>
<dbReference type="EMBL" id="BAABFA010000024">
    <property type="protein sequence ID" value="GAA4470375.1"/>
    <property type="molecule type" value="Genomic_DNA"/>
</dbReference>
<dbReference type="InterPro" id="IPR035901">
    <property type="entry name" value="GIY-YIG_endonuc_sf"/>
</dbReference>
<dbReference type="InterPro" id="IPR047296">
    <property type="entry name" value="GIY-YIG_UvrC_Cho"/>
</dbReference>
<evidence type="ECO:0000256" key="2">
    <source>
        <dbReference type="ARBA" id="ARBA00022763"/>
    </source>
</evidence>
<dbReference type="InterPro" id="IPR000305">
    <property type="entry name" value="GIY-YIG_endonuc"/>
</dbReference>
<dbReference type="PROSITE" id="PS50164">
    <property type="entry name" value="GIY_YIG"/>
    <property type="match status" value="1"/>
</dbReference>
<feature type="domain" description="UvrC family homology region profile" evidence="9">
    <location>
        <begin position="331"/>
        <end position="480"/>
    </location>
</feature>
<organism evidence="10 11">
    <name type="scientific">Nemorincola caseinilytica</name>
    <dbReference type="NCBI Taxonomy" id="2054315"/>
    <lineage>
        <taxon>Bacteria</taxon>
        <taxon>Pseudomonadati</taxon>
        <taxon>Bacteroidota</taxon>
        <taxon>Chitinophagia</taxon>
        <taxon>Chitinophagales</taxon>
        <taxon>Chitinophagaceae</taxon>
        <taxon>Nemorincola</taxon>
    </lineage>
</organism>
<gene>
    <name evidence="7 10" type="primary">uvrC</name>
    <name evidence="10" type="ORF">GCM10023093_31530</name>
</gene>
<keyword evidence="1 7" id="KW-0963">Cytoplasm</keyword>
<comment type="subunit">
    <text evidence="7">Interacts with UvrB in an incision complex.</text>
</comment>
<dbReference type="SMART" id="SM00465">
    <property type="entry name" value="GIYc"/>
    <property type="match status" value="1"/>
</dbReference>
<evidence type="ECO:0000256" key="1">
    <source>
        <dbReference type="ARBA" id="ARBA00022490"/>
    </source>
</evidence>
<evidence type="ECO:0000256" key="6">
    <source>
        <dbReference type="ARBA" id="ARBA00023236"/>
    </source>
</evidence>
<keyword evidence="6 7" id="KW-0742">SOS response</keyword>
<dbReference type="Proteomes" id="UP001500067">
    <property type="component" value="Unassembled WGS sequence"/>
</dbReference>
<comment type="caution">
    <text evidence="10">The sequence shown here is derived from an EMBL/GenBank/DDBJ whole genome shotgun (WGS) entry which is preliminary data.</text>
</comment>
<dbReference type="SUPFAM" id="SSF82771">
    <property type="entry name" value="GIY-YIG endonuclease"/>
    <property type="match status" value="1"/>
</dbReference>
<keyword evidence="4 7" id="KW-0267">Excision nuclease</keyword>
<dbReference type="SUPFAM" id="SSF47781">
    <property type="entry name" value="RuvA domain 2-like"/>
    <property type="match status" value="1"/>
</dbReference>
<evidence type="ECO:0000313" key="10">
    <source>
        <dbReference type="EMBL" id="GAA4470375.1"/>
    </source>
</evidence>
<evidence type="ECO:0000313" key="11">
    <source>
        <dbReference type="Proteomes" id="UP001500067"/>
    </source>
</evidence>
<dbReference type="RefSeq" id="WP_345085484.1">
    <property type="nucleotide sequence ID" value="NZ_BAABFA010000024.1"/>
</dbReference>
<dbReference type="Pfam" id="PF08459">
    <property type="entry name" value="UvrC_RNaseH_dom"/>
    <property type="match status" value="1"/>
</dbReference>
<dbReference type="InterPro" id="IPR001162">
    <property type="entry name" value="UvrC_RNase_H_dom"/>
</dbReference>
<protein>
    <recommendedName>
        <fullName evidence="7">UvrABC system protein C</fullName>
        <shortName evidence="7">Protein UvrC</shortName>
    </recommendedName>
    <alternativeName>
        <fullName evidence="7">Excinuclease ABC subunit C</fullName>
    </alternativeName>
</protein>
<keyword evidence="11" id="KW-1185">Reference proteome</keyword>
<dbReference type="Pfam" id="PF01541">
    <property type="entry name" value="GIY-YIG"/>
    <property type="match status" value="1"/>
</dbReference>
<dbReference type="InterPro" id="IPR036876">
    <property type="entry name" value="UVR_dom_sf"/>
</dbReference>
<dbReference type="InterPro" id="IPR038476">
    <property type="entry name" value="UvrC_RNase_H_dom_sf"/>
</dbReference>
<dbReference type="PROSITE" id="PS50165">
    <property type="entry name" value="UVRC"/>
    <property type="match status" value="1"/>
</dbReference>
<dbReference type="CDD" id="cd10434">
    <property type="entry name" value="GIY-YIG_UvrC_Cho"/>
    <property type="match status" value="1"/>
</dbReference>
<dbReference type="Gene3D" id="1.10.150.20">
    <property type="entry name" value="5' to 3' exonuclease, C-terminal subdomain"/>
    <property type="match status" value="1"/>
</dbReference>
<dbReference type="InterPro" id="IPR004791">
    <property type="entry name" value="UvrC"/>
</dbReference>
<dbReference type="Gene3D" id="3.40.1440.10">
    <property type="entry name" value="GIY-YIG endonuclease"/>
    <property type="match status" value="1"/>
</dbReference>
<comment type="function">
    <text evidence="7">The UvrABC repair system catalyzes the recognition and processing of DNA lesions. UvrC both incises the 5' and 3' sides of the lesion. The N-terminal half is responsible for the 3' incision and the C-terminal half is responsible for the 5' incision.</text>
</comment>
<keyword evidence="3 7" id="KW-0228">DNA excision</keyword>
<dbReference type="Pfam" id="PF14520">
    <property type="entry name" value="HHH_5"/>
    <property type="match status" value="1"/>
</dbReference>
<keyword evidence="2 7" id="KW-0227">DNA damage</keyword>
<reference evidence="11" key="1">
    <citation type="journal article" date="2019" name="Int. J. Syst. Evol. Microbiol.">
        <title>The Global Catalogue of Microorganisms (GCM) 10K type strain sequencing project: providing services to taxonomists for standard genome sequencing and annotation.</title>
        <authorList>
            <consortium name="The Broad Institute Genomics Platform"/>
            <consortium name="The Broad Institute Genome Sequencing Center for Infectious Disease"/>
            <person name="Wu L."/>
            <person name="Ma J."/>
        </authorList>
    </citation>
    <scope>NUCLEOTIDE SEQUENCE [LARGE SCALE GENOMIC DNA]</scope>
    <source>
        <strain evidence="11">JCM 32105</strain>
    </source>
</reference>
<evidence type="ECO:0000256" key="3">
    <source>
        <dbReference type="ARBA" id="ARBA00022769"/>
    </source>
</evidence>
<dbReference type="NCBIfam" id="TIGR00194">
    <property type="entry name" value="uvrC"/>
    <property type="match status" value="1"/>
</dbReference>
<dbReference type="HAMAP" id="MF_00203">
    <property type="entry name" value="UvrC"/>
    <property type="match status" value="1"/>
</dbReference>
<evidence type="ECO:0000259" key="8">
    <source>
        <dbReference type="PROSITE" id="PS50164"/>
    </source>
</evidence>
<comment type="similarity">
    <text evidence="7">Belongs to the UvrC family.</text>
</comment>
<dbReference type="PANTHER" id="PTHR30562">
    <property type="entry name" value="UVRC/OXIDOREDUCTASE"/>
    <property type="match status" value="1"/>
</dbReference>
<dbReference type="Gene3D" id="4.10.860.10">
    <property type="entry name" value="UVR domain"/>
    <property type="match status" value="1"/>
</dbReference>
<feature type="domain" description="GIY-YIG" evidence="8">
    <location>
        <begin position="15"/>
        <end position="93"/>
    </location>
</feature>
<accession>A0ABP8NS13</accession>
<dbReference type="SUPFAM" id="SSF46600">
    <property type="entry name" value="C-terminal UvrC-binding domain of UvrB"/>
    <property type="match status" value="1"/>
</dbReference>
<name>A0ABP8NS13_9BACT</name>